<sequence length="227" mass="23602">MTASGLGAPFAAGRDADVYDLGGGRVLRRYRDGDVDTAPEAAVMAHVATHGYPVPTVYATRGPDLVMDRLDGPTMLGAFVAGTLPAEEGARILADLHTRLHALPPPAAAPPGTAVVHRDLHPENVVLTPHGPYVIDWRDALCGPPDLDLAMTALICAEVAVDPARQLAEAARALLVSFLAYAGGHPLGQLDTAAGIRAANPTLTPTEVARVDEAGALVVHSARDLRD</sequence>
<reference evidence="2 3" key="1">
    <citation type="submission" date="2023-08" db="EMBL/GenBank/DDBJ databases">
        <title>Phytohabitans sansha sp. nov., isolated from marine sediment.</title>
        <authorList>
            <person name="Zhao Y."/>
            <person name="Yi K."/>
        </authorList>
    </citation>
    <scope>NUCLEOTIDE SEQUENCE [LARGE SCALE GENOMIC DNA]</scope>
    <source>
        <strain evidence="2 3">ZYX-F-186</strain>
    </source>
</reference>
<name>A0ABU0ZNG2_9ACTN</name>
<evidence type="ECO:0000259" key="1">
    <source>
        <dbReference type="Pfam" id="PF01636"/>
    </source>
</evidence>
<dbReference type="PANTHER" id="PTHR21310">
    <property type="entry name" value="AMINOGLYCOSIDE PHOSPHOTRANSFERASE-RELATED-RELATED"/>
    <property type="match status" value="1"/>
</dbReference>
<keyword evidence="3" id="KW-1185">Reference proteome</keyword>
<organism evidence="2 3">
    <name type="scientific">Phytohabitans maris</name>
    <dbReference type="NCBI Taxonomy" id="3071409"/>
    <lineage>
        <taxon>Bacteria</taxon>
        <taxon>Bacillati</taxon>
        <taxon>Actinomycetota</taxon>
        <taxon>Actinomycetes</taxon>
        <taxon>Micromonosporales</taxon>
        <taxon>Micromonosporaceae</taxon>
    </lineage>
</organism>
<dbReference type="SUPFAM" id="SSF56112">
    <property type="entry name" value="Protein kinase-like (PK-like)"/>
    <property type="match status" value="1"/>
</dbReference>
<dbReference type="Proteomes" id="UP001230908">
    <property type="component" value="Unassembled WGS sequence"/>
</dbReference>
<dbReference type="InterPro" id="IPR051678">
    <property type="entry name" value="AGP_Transferase"/>
</dbReference>
<protein>
    <submittedName>
        <fullName evidence="2">Phosphotransferase</fullName>
    </submittedName>
</protein>
<dbReference type="EMBL" id="JAVHUY010000032">
    <property type="protein sequence ID" value="MDQ7908581.1"/>
    <property type="molecule type" value="Genomic_DNA"/>
</dbReference>
<dbReference type="PANTHER" id="PTHR21310:SF40">
    <property type="entry name" value="AMINOGLYCOSIDE PHOSPHOTRANSFERASE DOMAIN-CONTAINING PROTEIN-RELATED"/>
    <property type="match status" value="1"/>
</dbReference>
<dbReference type="InterPro" id="IPR011009">
    <property type="entry name" value="Kinase-like_dom_sf"/>
</dbReference>
<feature type="domain" description="Aminoglycoside phosphotransferase" evidence="1">
    <location>
        <begin position="9"/>
        <end position="111"/>
    </location>
</feature>
<comment type="caution">
    <text evidence="2">The sequence shown here is derived from an EMBL/GenBank/DDBJ whole genome shotgun (WGS) entry which is preliminary data.</text>
</comment>
<gene>
    <name evidence="2" type="ORF">RB614_29025</name>
</gene>
<proteinExistence type="predicted"/>
<dbReference type="Gene3D" id="3.90.1200.10">
    <property type="match status" value="1"/>
</dbReference>
<evidence type="ECO:0000313" key="3">
    <source>
        <dbReference type="Proteomes" id="UP001230908"/>
    </source>
</evidence>
<accession>A0ABU0ZNG2</accession>
<dbReference type="RefSeq" id="WP_308715851.1">
    <property type="nucleotide sequence ID" value="NZ_JAVHUY010000032.1"/>
</dbReference>
<dbReference type="InterPro" id="IPR002575">
    <property type="entry name" value="Aminoglycoside_PTrfase"/>
</dbReference>
<evidence type="ECO:0000313" key="2">
    <source>
        <dbReference type="EMBL" id="MDQ7908581.1"/>
    </source>
</evidence>
<feature type="domain" description="Aminoglycoside phosphotransferase" evidence="1">
    <location>
        <begin position="112"/>
        <end position="172"/>
    </location>
</feature>
<dbReference type="Pfam" id="PF01636">
    <property type="entry name" value="APH"/>
    <property type="match status" value="2"/>
</dbReference>